<evidence type="ECO:0000259" key="3">
    <source>
        <dbReference type="Pfam" id="PF13240"/>
    </source>
</evidence>
<feature type="domain" description="Zinc-ribbon" evidence="3">
    <location>
        <begin position="5"/>
        <end position="26"/>
    </location>
</feature>
<proteinExistence type="predicted"/>
<feature type="region of interest" description="Disordered" evidence="1">
    <location>
        <begin position="53"/>
        <end position="89"/>
    </location>
</feature>
<feature type="transmembrane region" description="Helical" evidence="2">
    <location>
        <begin position="31"/>
        <end position="49"/>
    </location>
</feature>
<accession>A0AB33Z2N5</accession>
<evidence type="ECO:0000256" key="2">
    <source>
        <dbReference type="SAM" id="Phobius"/>
    </source>
</evidence>
<name>A0AB33Z2N5_9GAMM</name>
<evidence type="ECO:0000313" key="5">
    <source>
        <dbReference type="Proteomes" id="UP000015462"/>
    </source>
</evidence>
<keyword evidence="5" id="KW-1185">Reference proteome</keyword>
<dbReference type="AlphaFoldDB" id="A0AB33Z2N5"/>
<gene>
    <name evidence="4" type="ORF">L196_06200</name>
</gene>
<dbReference type="Pfam" id="PF13240">
    <property type="entry name" value="Zn_Ribbon_1"/>
    <property type="match status" value="1"/>
</dbReference>
<dbReference type="EMBL" id="ASHL01000004">
    <property type="protein sequence ID" value="EPD13211.1"/>
    <property type="molecule type" value="Genomic_DNA"/>
</dbReference>
<keyword evidence="2" id="KW-0472">Membrane</keyword>
<dbReference type="InterPro" id="IPR026870">
    <property type="entry name" value="Zinc_ribbon_dom"/>
</dbReference>
<keyword evidence="2" id="KW-0812">Transmembrane</keyword>
<comment type="caution">
    <text evidence="4">The sequence shown here is derived from an EMBL/GenBank/DDBJ whole genome shotgun (WGS) entry which is preliminary data.</text>
</comment>
<organism evidence="4 5">
    <name type="scientific">Cycloclasticus pugetii</name>
    <dbReference type="NCBI Taxonomy" id="34068"/>
    <lineage>
        <taxon>Bacteria</taxon>
        <taxon>Pseudomonadati</taxon>
        <taxon>Pseudomonadota</taxon>
        <taxon>Gammaproteobacteria</taxon>
        <taxon>Thiotrichales</taxon>
        <taxon>Piscirickettsiaceae</taxon>
        <taxon>Cycloclasticus</taxon>
    </lineage>
</organism>
<reference evidence="4 5" key="1">
    <citation type="journal article" date="2013" name="Genome Announc.">
        <title>Genome Sequence of the Pyrene- and Fluoranthene-Degrading Bacterium Cycloclasticus sp. Strain PY97M.</title>
        <authorList>
            <person name="Cui Z."/>
            <person name="Xu G."/>
            <person name="Li Q."/>
            <person name="Gao W."/>
            <person name="Zheng L."/>
        </authorList>
    </citation>
    <scope>NUCLEOTIDE SEQUENCE [LARGE SCALE GENOMIC DNA]</scope>
    <source>
        <strain evidence="4 5">PY97M</strain>
    </source>
</reference>
<evidence type="ECO:0000256" key="1">
    <source>
        <dbReference type="SAM" id="MobiDB-lite"/>
    </source>
</evidence>
<protein>
    <recommendedName>
        <fullName evidence="3">Zinc-ribbon domain-containing protein</fullName>
    </recommendedName>
</protein>
<dbReference type="Proteomes" id="UP000015462">
    <property type="component" value="Unassembled WGS sequence"/>
</dbReference>
<dbReference type="RefSeq" id="WP_016390348.1">
    <property type="nucleotide sequence ID" value="NZ_KE646807.1"/>
</dbReference>
<sequence>MALVKCKECGEEVSTKAKTCPKCGAKAPKKTSLFTWFVLAFIIFVVYAANQTPSTPSKPKASTASSSPQKSEITKKVEPPKPSWVTSTSKDEMTGKFSAYAHSPTVYPSKKMEFPYHDVNSWMGVGCDAKSEWVYFGFSSAPNLANDETEDGYNLIRTRIRWNDTVENVSLTQDWGAKFIHFRNDSAAITKIAASSTALLELQWHGQQPTYFNYSLNGSSKAISEIRAKCAANK</sequence>
<keyword evidence="2" id="KW-1133">Transmembrane helix</keyword>
<evidence type="ECO:0000313" key="4">
    <source>
        <dbReference type="EMBL" id="EPD13211.1"/>
    </source>
</evidence>
<feature type="compositionally biased region" description="Low complexity" evidence="1">
    <location>
        <begin position="53"/>
        <end position="71"/>
    </location>
</feature>